<keyword evidence="2" id="KW-1185">Reference proteome</keyword>
<comment type="caution">
    <text evidence="1">The sequence shown here is derived from an EMBL/GenBank/DDBJ whole genome shotgun (WGS) entry which is preliminary data.</text>
</comment>
<evidence type="ECO:0000313" key="2">
    <source>
        <dbReference type="Proteomes" id="UP000778797"/>
    </source>
</evidence>
<protein>
    <submittedName>
        <fullName evidence="1">Uncharacterized protein</fullName>
    </submittedName>
</protein>
<evidence type="ECO:0000313" key="1">
    <source>
        <dbReference type="EMBL" id="MCC1483789.1"/>
    </source>
</evidence>
<sequence length="51" mass="5911">MRLLLNALIILLADRLIDRFSISSVWSVIVFNDLLSVLQSILHSLFKEQKK</sequence>
<gene>
    <name evidence="1" type="ORF">J1C55_04225</name>
</gene>
<dbReference type="Proteomes" id="UP000778797">
    <property type="component" value="Unassembled WGS sequence"/>
</dbReference>
<proteinExistence type="predicted"/>
<reference evidence="1" key="1">
    <citation type="submission" date="2021-03" db="EMBL/GenBank/DDBJ databases">
        <authorList>
            <person name="Ping X."/>
        </authorList>
    </citation>
    <scope>NUCLEOTIDE SEQUENCE</scope>
    <source>
        <strain evidence="1">E313</strain>
    </source>
</reference>
<dbReference type="EMBL" id="JAFMPT010000004">
    <property type="protein sequence ID" value="MCC1483789.1"/>
    <property type="molecule type" value="Genomic_DNA"/>
</dbReference>
<reference evidence="1" key="2">
    <citation type="submission" date="2021-10" db="EMBL/GenBank/DDBJ databases">
        <title>Genome of Winogradskyella sp. E313.</title>
        <authorList>
            <person name="Zhou Y."/>
        </authorList>
    </citation>
    <scope>NUCLEOTIDE SEQUENCE</scope>
    <source>
        <strain evidence="1">E313</strain>
    </source>
</reference>
<accession>A0ABS8EKP0</accession>
<name>A0ABS8EKP0_9FLAO</name>
<organism evidence="1 2">
    <name type="scientific">Winogradskyella immobilis</name>
    <dbReference type="NCBI Taxonomy" id="2816852"/>
    <lineage>
        <taxon>Bacteria</taxon>
        <taxon>Pseudomonadati</taxon>
        <taxon>Bacteroidota</taxon>
        <taxon>Flavobacteriia</taxon>
        <taxon>Flavobacteriales</taxon>
        <taxon>Flavobacteriaceae</taxon>
        <taxon>Winogradskyella</taxon>
    </lineage>
</organism>